<keyword evidence="4" id="KW-0804">Transcription</keyword>
<dbReference type="InterPro" id="IPR036390">
    <property type="entry name" value="WH_DNA-bd_sf"/>
</dbReference>
<proteinExistence type="inferred from homology"/>
<name>A0A081C5Y6_VECG1</name>
<dbReference type="PANTHER" id="PTHR30126">
    <property type="entry name" value="HTH-TYPE TRANSCRIPTIONAL REGULATOR"/>
    <property type="match status" value="1"/>
</dbReference>
<dbReference type="InterPro" id="IPR036388">
    <property type="entry name" value="WH-like_DNA-bd_sf"/>
</dbReference>
<dbReference type="PRINTS" id="PR00039">
    <property type="entry name" value="HTHLYSR"/>
</dbReference>
<evidence type="ECO:0000256" key="1">
    <source>
        <dbReference type="ARBA" id="ARBA00009437"/>
    </source>
</evidence>
<dbReference type="Gene3D" id="3.40.190.290">
    <property type="match status" value="1"/>
</dbReference>
<dbReference type="Pfam" id="PF03466">
    <property type="entry name" value="LysR_substrate"/>
    <property type="match status" value="1"/>
</dbReference>
<evidence type="ECO:0000256" key="4">
    <source>
        <dbReference type="ARBA" id="ARBA00023163"/>
    </source>
</evidence>
<dbReference type="Proteomes" id="UP000030661">
    <property type="component" value="Unassembled WGS sequence"/>
</dbReference>
<reference evidence="6" key="1">
    <citation type="journal article" date="2015" name="PeerJ">
        <title>First genomic representation of candidate bacterial phylum KSB3 points to enhanced environmental sensing as a trigger of wastewater bulking.</title>
        <authorList>
            <person name="Sekiguchi Y."/>
            <person name="Ohashi A."/>
            <person name="Parks D.H."/>
            <person name="Yamauchi T."/>
            <person name="Tyson G.W."/>
            <person name="Hugenholtz P."/>
        </authorList>
    </citation>
    <scope>NUCLEOTIDE SEQUENCE [LARGE SCALE GENOMIC DNA]</scope>
</reference>
<protein>
    <submittedName>
        <fullName evidence="6">Transcriptional regulator, LysR family</fullName>
    </submittedName>
</protein>
<feature type="domain" description="HTH lysR-type" evidence="5">
    <location>
        <begin position="1"/>
        <end position="58"/>
    </location>
</feature>
<evidence type="ECO:0000256" key="2">
    <source>
        <dbReference type="ARBA" id="ARBA00023015"/>
    </source>
</evidence>
<dbReference type="InterPro" id="IPR005119">
    <property type="entry name" value="LysR_subst-bd"/>
</dbReference>
<evidence type="ECO:0000256" key="3">
    <source>
        <dbReference type="ARBA" id="ARBA00023125"/>
    </source>
</evidence>
<accession>A0A081C5Y6</accession>
<keyword evidence="7" id="KW-1185">Reference proteome</keyword>
<comment type="similarity">
    <text evidence="1">Belongs to the LysR transcriptional regulatory family.</text>
</comment>
<dbReference type="CDD" id="cd05466">
    <property type="entry name" value="PBP2_LTTR_substrate"/>
    <property type="match status" value="1"/>
</dbReference>
<dbReference type="HOGENOM" id="CLU_039613_6_1_0"/>
<sequence>MELRQLKTFRTVATLNSFHQAAAALNCAQSTVSEQIKALETDLDVALFRRAGKQIALTEAGELLLRYAQKMLDLEAEVKTEVPNRQEHYGTFSIRIPETLSMYYLPPIFKTFHQRFPRIRFYFNSCAYYSLQQELQSGITNLAFLIMDTFQAAQVETEVLFDVPLVLVAHPDHPLASQPSVSPQDLKGQLILLSKSDCSYRMLFERMLTEEKIESALIVDFSSTEAMKQCLMAGLGLTIIPEIAVRTELAAGRLVVLPWQGKPFDARLLMIWHKQIWISPILQAFMDMIRATITLARTDF</sequence>
<gene>
    <name evidence="6" type="ORF">U27_06978</name>
</gene>
<keyword evidence="2" id="KW-0805">Transcription regulation</keyword>
<dbReference type="PROSITE" id="PS50931">
    <property type="entry name" value="HTH_LYSR"/>
    <property type="match status" value="1"/>
</dbReference>
<evidence type="ECO:0000313" key="7">
    <source>
        <dbReference type="Proteomes" id="UP000030661"/>
    </source>
</evidence>
<dbReference type="AlphaFoldDB" id="A0A081C5Y6"/>
<dbReference type="FunFam" id="1.10.10.10:FF:000001">
    <property type="entry name" value="LysR family transcriptional regulator"/>
    <property type="match status" value="1"/>
</dbReference>
<dbReference type="GO" id="GO:0000976">
    <property type="term" value="F:transcription cis-regulatory region binding"/>
    <property type="evidence" value="ECO:0007669"/>
    <property type="project" value="TreeGrafter"/>
</dbReference>
<dbReference type="SUPFAM" id="SSF53850">
    <property type="entry name" value="Periplasmic binding protein-like II"/>
    <property type="match status" value="1"/>
</dbReference>
<evidence type="ECO:0000313" key="6">
    <source>
        <dbReference type="EMBL" id="GAK59991.1"/>
    </source>
</evidence>
<dbReference type="InterPro" id="IPR000847">
    <property type="entry name" value="LysR_HTH_N"/>
</dbReference>
<dbReference type="SUPFAM" id="SSF46785">
    <property type="entry name" value="Winged helix' DNA-binding domain"/>
    <property type="match status" value="1"/>
</dbReference>
<dbReference type="Gene3D" id="1.10.10.10">
    <property type="entry name" value="Winged helix-like DNA-binding domain superfamily/Winged helix DNA-binding domain"/>
    <property type="match status" value="1"/>
</dbReference>
<evidence type="ECO:0000259" key="5">
    <source>
        <dbReference type="PROSITE" id="PS50931"/>
    </source>
</evidence>
<dbReference type="PANTHER" id="PTHR30126:SF100">
    <property type="entry name" value="LYSR-FAMILY TRANSCRIPTIONAL REGULATOR"/>
    <property type="match status" value="1"/>
</dbReference>
<dbReference type="EMBL" id="DF820471">
    <property type="protein sequence ID" value="GAK59991.1"/>
    <property type="molecule type" value="Genomic_DNA"/>
</dbReference>
<dbReference type="eggNOG" id="COG0583">
    <property type="taxonomic scope" value="Bacteria"/>
</dbReference>
<dbReference type="STRING" id="1499967.U27_06978"/>
<keyword evidence="3" id="KW-0238">DNA-binding</keyword>
<organism evidence="6">
    <name type="scientific">Vecturithrix granuli</name>
    <dbReference type="NCBI Taxonomy" id="1499967"/>
    <lineage>
        <taxon>Bacteria</taxon>
        <taxon>Candidatus Moduliflexota</taxon>
        <taxon>Candidatus Vecturitrichia</taxon>
        <taxon>Candidatus Vecturitrichales</taxon>
        <taxon>Candidatus Vecturitrichaceae</taxon>
        <taxon>Candidatus Vecturithrix</taxon>
    </lineage>
</organism>
<dbReference type="Pfam" id="PF00126">
    <property type="entry name" value="HTH_1"/>
    <property type="match status" value="1"/>
</dbReference>
<dbReference type="GO" id="GO:0003700">
    <property type="term" value="F:DNA-binding transcription factor activity"/>
    <property type="evidence" value="ECO:0007669"/>
    <property type="project" value="InterPro"/>
</dbReference>